<dbReference type="Pfam" id="PF06172">
    <property type="entry name" value="Cupin_5"/>
    <property type="match status" value="1"/>
</dbReference>
<dbReference type="InterPro" id="IPR011051">
    <property type="entry name" value="RmlC_Cupin_sf"/>
</dbReference>
<dbReference type="PANTHER" id="PTHR33387:SF3">
    <property type="entry name" value="DUF985 DOMAIN-CONTAINING PROTEIN"/>
    <property type="match status" value="1"/>
</dbReference>
<keyword evidence="3" id="KW-1185">Reference proteome</keyword>
<dbReference type="InterPro" id="IPR009327">
    <property type="entry name" value="Cupin_DUF985"/>
</dbReference>
<feature type="domain" description="DUF985" evidence="1">
    <location>
        <begin position="4"/>
        <end position="138"/>
    </location>
</feature>
<dbReference type="Gene3D" id="2.60.120.10">
    <property type="entry name" value="Jelly Rolls"/>
    <property type="match status" value="1"/>
</dbReference>
<evidence type="ECO:0000313" key="3">
    <source>
        <dbReference type="Proteomes" id="UP000514509"/>
    </source>
</evidence>
<dbReference type="Proteomes" id="UP000514509">
    <property type="component" value="Chromosome"/>
</dbReference>
<name>A0A7L7LA45_9BACT</name>
<dbReference type="KEGG" id="add:HUW48_17535"/>
<dbReference type="InterPro" id="IPR039935">
    <property type="entry name" value="YML079W-like"/>
</dbReference>
<reference evidence="2 3" key="1">
    <citation type="submission" date="2020-08" db="EMBL/GenBank/DDBJ databases">
        <title>Adhaeribacter dokdonensis sp. nov., isolated from the rhizosphere of Elymus tsukushiensis, a plant native to the Dokdo Islands, Republic of Korea.</title>
        <authorList>
            <person name="Ghim S.Y."/>
        </authorList>
    </citation>
    <scope>NUCLEOTIDE SEQUENCE [LARGE SCALE GENOMIC DNA]</scope>
    <source>
        <strain evidence="2 3">KUDC8001</strain>
    </source>
</reference>
<dbReference type="SUPFAM" id="SSF51182">
    <property type="entry name" value="RmlC-like cupins"/>
    <property type="match status" value="1"/>
</dbReference>
<evidence type="ECO:0000259" key="1">
    <source>
        <dbReference type="Pfam" id="PF06172"/>
    </source>
</evidence>
<organism evidence="2 3">
    <name type="scientific">Adhaeribacter radiodurans</name>
    <dbReference type="NCBI Taxonomy" id="2745197"/>
    <lineage>
        <taxon>Bacteria</taxon>
        <taxon>Pseudomonadati</taxon>
        <taxon>Bacteroidota</taxon>
        <taxon>Cytophagia</taxon>
        <taxon>Cytophagales</taxon>
        <taxon>Hymenobacteraceae</taxon>
        <taxon>Adhaeribacter</taxon>
    </lineage>
</organism>
<dbReference type="RefSeq" id="WP_182412176.1">
    <property type="nucleotide sequence ID" value="NZ_CP055153.1"/>
</dbReference>
<accession>A0A7L7LA45</accession>
<dbReference type="AlphaFoldDB" id="A0A7L7LA45"/>
<dbReference type="EMBL" id="CP055153">
    <property type="protein sequence ID" value="QMU29716.1"/>
    <property type="molecule type" value="Genomic_DNA"/>
</dbReference>
<protein>
    <submittedName>
        <fullName evidence="2">Cupin domain-containing protein</fullName>
    </submittedName>
</protein>
<proteinExistence type="predicted"/>
<evidence type="ECO:0000313" key="2">
    <source>
        <dbReference type="EMBL" id="QMU29716.1"/>
    </source>
</evidence>
<gene>
    <name evidence="2" type="ORF">HUW48_17535</name>
</gene>
<dbReference type="CDD" id="cd06121">
    <property type="entry name" value="cupin_YML079wp"/>
    <property type="match status" value="1"/>
</dbReference>
<sequence>MDVQDLIRRLKLQPHPEGGFYRETYRSNQSLVNNQGQNRNVSTAIFYLLQDNYKSAFHRILSDELWFFHQGLTVEIVIIQDGQLTSVLLGNDFEKGEIPQAIIPANTWFAAKIKNRTGYSLISCTVAPGFDFADFELAEKEKLLQQFPHLKDAIEEYSK</sequence>
<dbReference type="PANTHER" id="PTHR33387">
    <property type="entry name" value="RMLC-LIKE JELLY ROLL FOLD PROTEIN"/>
    <property type="match status" value="1"/>
</dbReference>
<dbReference type="InterPro" id="IPR014710">
    <property type="entry name" value="RmlC-like_jellyroll"/>
</dbReference>